<evidence type="ECO:0000313" key="2">
    <source>
        <dbReference type="EnsemblPlants" id="PAC:32984620.CDS.1"/>
    </source>
</evidence>
<reference evidence="2" key="3">
    <citation type="submission" date="2020-12" db="UniProtKB">
        <authorList>
            <consortium name="EnsemblPlants"/>
        </authorList>
    </citation>
    <scope>IDENTIFICATION</scope>
</reference>
<dbReference type="Gramene" id="Pp3c16_22570V3.2">
    <property type="protein sequence ID" value="PAC:32984621.CDS.1"/>
    <property type="gene ID" value="Pp3c16_22570"/>
</dbReference>
<proteinExistence type="predicted"/>
<dbReference type="Proteomes" id="UP000006727">
    <property type="component" value="Chromosome 16"/>
</dbReference>
<gene>
    <name evidence="1" type="ORF">PHYPA_021353</name>
</gene>
<dbReference type="EnsemblPlants" id="Pp3c16_22570V3.2">
    <property type="protein sequence ID" value="PAC:32984621.CDS.1"/>
    <property type="gene ID" value="Pp3c16_22570"/>
</dbReference>
<dbReference type="EnsemblPlants" id="Pp3c16_22570V3.1">
    <property type="protein sequence ID" value="PAC:32984620.CDS.1"/>
    <property type="gene ID" value="Pp3c16_22570"/>
</dbReference>
<sequence>MQLRRAYQAHGIPLWASTAAMQAKGNSSCCCTTKSTHSFSIAIPIRIIARPVLSLGPLFPLSLGSRSWIEELALHRFKPFI</sequence>
<dbReference type="InParanoid" id="A0A2K1J9N5"/>
<protein>
    <submittedName>
        <fullName evidence="1 2">Uncharacterized protein</fullName>
    </submittedName>
</protein>
<dbReference type="AlphaFoldDB" id="A0A2K1J9N5"/>
<reference evidence="1 3" key="2">
    <citation type="journal article" date="2018" name="Plant J.">
        <title>The Physcomitrella patens chromosome-scale assembly reveals moss genome structure and evolution.</title>
        <authorList>
            <person name="Lang D."/>
            <person name="Ullrich K.K."/>
            <person name="Murat F."/>
            <person name="Fuchs J."/>
            <person name="Jenkins J."/>
            <person name="Haas F.B."/>
            <person name="Piednoel M."/>
            <person name="Gundlach H."/>
            <person name="Van Bel M."/>
            <person name="Meyberg R."/>
            <person name="Vives C."/>
            <person name="Morata J."/>
            <person name="Symeonidi A."/>
            <person name="Hiss M."/>
            <person name="Muchero W."/>
            <person name="Kamisugi Y."/>
            <person name="Saleh O."/>
            <person name="Blanc G."/>
            <person name="Decker E.L."/>
            <person name="van Gessel N."/>
            <person name="Grimwood J."/>
            <person name="Hayes R.D."/>
            <person name="Graham S.W."/>
            <person name="Gunter L.E."/>
            <person name="McDaniel S.F."/>
            <person name="Hoernstein S.N.W."/>
            <person name="Larsson A."/>
            <person name="Li F.W."/>
            <person name="Perroud P.F."/>
            <person name="Phillips J."/>
            <person name="Ranjan P."/>
            <person name="Rokshar D.S."/>
            <person name="Rothfels C.J."/>
            <person name="Schneider L."/>
            <person name="Shu S."/>
            <person name="Stevenson D.W."/>
            <person name="Thummler F."/>
            <person name="Tillich M."/>
            <person name="Villarreal Aguilar J.C."/>
            <person name="Widiez T."/>
            <person name="Wong G.K."/>
            <person name="Wymore A."/>
            <person name="Zhang Y."/>
            <person name="Zimmer A.D."/>
            <person name="Quatrano R.S."/>
            <person name="Mayer K.F.X."/>
            <person name="Goodstein D."/>
            <person name="Casacuberta J.M."/>
            <person name="Vandepoele K."/>
            <person name="Reski R."/>
            <person name="Cuming A.C."/>
            <person name="Tuskan G.A."/>
            <person name="Maumus F."/>
            <person name="Salse J."/>
            <person name="Schmutz J."/>
            <person name="Rensing S.A."/>
        </authorList>
    </citation>
    <scope>NUCLEOTIDE SEQUENCE [LARGE SCALE GENOMIC DNA]</scope>
    <source>
        <strain evidence="2 3">cv. Gransden 2004</strain>
    </source>
</reference>
<dbReference type="EMBL" id="ABEU02000016">
    <property type="protein sequence ID" value="PNR38242.1"/>
    <property type="molecule type" value="Genomic_DNA"/>
</dbReference>
<reference evidence="1 3" key="1">
    <citation type="journal article" date="2008" name="Science">
        <title>The Physcomitrella genome reveals evolutionary insights into the conquest of land by plants.</title>
        <authorList>
            <person name="Rensing S."/>
            <person name="Lang D."/>
            <person name="Zimmer A."/>
            <person name="Terry A."/>
            <person name="Salamov A."/>
            <person name="Shapiro H."/>
            <person name="Nishiyama T."/>
            <person name="Perroud P.-F."/>
            <person name="Lindquist E."/>
            <person name="Kamisugi Y."/>
            <person name="Tanahashi T."/>
            <person name="Sakakibara K."/>
            <person name="Fujita T."/>
            <person name="Oishi K."/>
            <person name="Shin-I T."/>
            <person name="Kuroki Y."/>
            <person name="Toyoda A."/>
            <person name="Suzuki Y."/>
            <person name="Hashimoto A."/>
            <person name="Yamaguchi K."/>
            <person name="Sugano A."/>
            <person name="Kohara Y."/>
            <person name="Fujiyama A."/>
            <person name="Anterola A."/>
            <person name="Aoki S."/>
            <person name="Ashton N."/>
            <person name="Barbazuk W.B."/>
            <person name="Barker E."/>
            <person name="Bennetzen J."/>
            <person name="Bezanilla M."/>
            <person name="Blankenship R."/>
            <person name="Cho S.H."/>
            <person name="Dutcher S."/>
            <person name="Estelle M."/>
            <person name="Fawcett J.A."/>
            <person name="Gundlach H."/>
            <person name="Hanada K."/>
            <person name="Heyl A."/>
            <person name="Hicks K.A."/>
            <person name="Hugh J."/>
            <person name="Lohr M."/>
            <person name="Mayer K."/>
            <person name="Melkozernov A."/>
            <person name="Murata T."/>
            <person name="Nelson D."/>
            <person name="Pils B."/>
            <person name="Prigge M."/>
            <person name="Reiss B."/>
            <person name="Renner T."/>
            <person name="Rombauts S."/>
            <person name="Rushton P."/>
            <person name="Sanderfoot A."/>
            <person name="Schween G."/>
            <person name="Shiu S.-H."/>
            <person name="Stueber K."/>
            <person name="Theodoulou F.L."/>
            <person name="Tu H."/>
            <person name="Van de Peer Y."/>
            <person name="Verrier P.J."/>
            <person name="Waters E."/>
            <person name="Wood A."/>
            <person name="Yang L."/>
            <person name="Cove D."/>
            <person name="Cuming A."/>
            <person name="Hasebe M."/>
            <person name="Lucas S."/>
            <person name="Mishler D.B."/>
            <person name="Reski R."/>
            <person name="Grigoriev I."/>
            <person name="Quatrano R.S."/>
            <person name="Boore J.L."/>
        </authorList>
    </citation>
    <scope>NUCLEOTIDE SEQUENCE [LARGE SCALE GENOMIC DNA]</scope>
    <source>
        <strain evidence="2 3">cv. Gransden 2004</strain>
    </source>
</reference>
<name>A0A2K1J9N5_PHYPA</name>
<evidence type="ECO:0000313" key="3">
    <source>
        <dbReference type="Proteomes" id="UP000006727"/>
    </source>
</evidence>
<evidence type="ECO:0000313" key="1">
    <source>
        <dbReference type="EMBL" id="PNR38242.1"/>
    </source>
</evidence>
<accession>A0A2K1J9N5</accession>
<keyword evidence="3" id="KW-1185">Reference proteome</keyword>
<dbReference type="Gramene" id="Pp3c16_22570V3.1">
    <property type="protein sequence ID" value="PAC:32984620.CDS.1"/>
    <property type="gene ID" value="Pp3c16_22570"/>
</dbReference>
<organism evidence="1">
    <name type="scientific">Physcomitrium patens</name>
    <name type="common">Spreading-leaved earth moss</name>
    <name type="synonym">Physcomitrella patens</name>
    <dbReference type="NCBI Taxonomy" id="3218"/>
    <lineage>
        <taxon>Eukaryota</taxon>
        <taxon>Viridiplantae</taxon>
        <taxon>Streptophyta</taxon>
        <taxon>Embryophyta</taxon>
        <taxon>Bryophyta</taxon>
        <taxon>Bryophytina</taxon>
        <taxon>Bryopsida</taxon>
        <taxon>Funariidae</taxon>
        <taxon>Funariales</taxon>
        <taxon>Funariaceae</taxon>
        <taxon>Physcomitrium</taxon>
    </lineage>
</organism>